<dbReference type="EMBL" id="AZBU02000002">
    <property type="protein sequence ID" value="TKR92872.1"/>
    <property type="molecule type" value="Genomic_DNA"/>
</dbReference>
<keyword evidence="1" id="KW-0175">Coiled coil</keyword>
<name>A0A4U5P9A2_STECR</name>
<proteinExistence type="predicted"/>
<evidence type="ECO:0000313" key="4">
    <source>
        <dbReference type="Proteomes" id="UP000298663"/>
    </source>
</evidence>
<reference evidence="3 4" key="1">
    <citation type="journal article" date="2015" name="Genome Biol.">
        <title>Comparative genomics of Steinernema reveals deeply conserved gene regulatory networks.</title>
        <authorList>
            <person name="Dillman A.R."/>
            <person name="Macchietto M."/>
            <person name="Porter C.F."/>
            <person name="Rogers A."/>
            <person name="Williams B."/>
            <person name="Antoshechkin I."/>
            <person name="Lee M.M."/>
            <person name="Goodwin Z."/>
            <person name="Lu X."/>
            <person name="Lewis E.E."/>
            <person name="Goodrich-Blair H."/>
            <person name="Stock S.P."/>
            <person name="Adams B.J."/>
            <person name="Sternberg P.W."/>
            <person name="Mortazavi A."/>
        </authorList>
    </citation>
    <scope>NUCLEOTIDE SEQUENCE [LARGE SCALE GENOMIC DNA]</scope>
    <source>
        <strain evidence="3 4">ALL</strain>
    </source>
</reference>
<comment type="caution">
    <text evidence="3">The sequence shown here is derived from an EMBL/GenBank/DDBJ whole genome shotgun (WGS) entry which is preliminary data.</text>
</comment>
<feature type="coiled-coil region" evidence="1">
    <location>
        <begin position="51"/>
        <end position="85"/>
    </location>
</feature>
<evidence type="ECO:0000256" key="2">
    <source>
        <dbReference type="SAM" id="MobiDB-lite"/>
    </source>
</evidence>
<evidence type="ECO:0000313" key="3">
    <source>
        <dbReference type="EMBL" id="TKR92872.1"/>
    </source>
</evidence>
<protein>
    <submittedName>
        <fullName evidence="3">Uncharacterized protein</fullName>
    </submittedName>
</protein>
<feature type="region of interest" description="Disordered" evidence="2">
    <location>
        <begin position="1"/>
        <end position="25"/>
    </location>
</feature>
<organism evidence="3 4">
    <name type="scientific">Steinernema carpocapsae</name>
    <name type="common">Entomopathogenic nematode</name>
    <dbReference type="NCBI Taxonomy" id="34508"/>
    <lineage>
        <taxon>Eukaryota</taxon>
        <taxon>Metazoa</taxon>
        <taxon>Ecdysozoa</taxon>
        <taxon>Nematoda</taxon>
        <taxon>Chromadorea</taxon>
        <taxon>Rhabditida</taxon>
        <taxon>Tylenchina</taxon>
        <taxon>Panagrolaimomorpha</taxon>
        <taxon>Strongyloidoidea</taxon>
        <taxon>Steinernematidae</taxon>
        <taxon>Steinernema</taxon>
    </lineage>
</organism>
<sequence length="168" mass="19652">MFPETDSFESGYTSDDVKGGTPSKDVDERLRAEIIRREAAENLTTYAERNLKRLRESKEATDRLVKHLKEQVEEQQAQIKELQRVNWNLFYDARKFRSEFEANEVWTKVLEERVAALDGLKAKKTKRFKGIGHLRSFLKTKFLKKNVTRSERNAEAVADVDTESSIYY</sequence>
<keyword evidence="4" id="KW-1185">Reference proteome</keyword>
<evidence type="ECO:0000256" key="1">
    <source>
        <dbReference type="SAM" id="Coils"/>
    </source>
</evidence>
<accession>A0A4U5P9A2</accession>
<dbReference type="AlphaFoldDB" id="A0A4U5P9A2"/>
<dbReference type="Proteomes" id="UP000298663">
    <property type="component" value="Unassembled WGS sequence"/>
</dbReference>
<reference evidence="3 4" key="2">
    <citation type="journal article" date="2019" name="G3 (Bethesda)">
        <title>Hybrid Assembly of the Genome of the Entomopathogenic Nematode Steinernema carpocapsae Identifies the X-Chromosome.</title>
        <authorList>
            <person name="Serra L."/>
            <person name="Macchietto M."/>
            <person name="Macias-Munoz A."/>
            <person name="McGill C.J."/>
            <person name="Rodriguez I.M."/>
            <person name="Rodriguez B."/>
            <person name="Murad R."/>
            <person name="Mortazavi A."/>
        </authorList>
    </citation>
    <scope>NUCLEOTIDE SEQUENCE [LARGE SCALE GENOMIC DNA]</scope>
    <source>
        <strain evidence="3 4">ALL</strain>
    </source>
</reference>
<gene>
    <name evidence="3" type="ORF">L596_007440</name>
</gene>